<name>A0ABY8X4T9_9BACL</name>
<dbReference type="PROSITE" id="PS51898">
    <property type="entry name" value="TYR_RECOMBINASE"/>
    <property type="match status" value="1"/>
</dbReference>
<feature type="domain" description="Tyr recombinase" evidence="2">
    <location>
        <begin position="1"/>
        <end position="64"/>
    </location>
</feature>
<accession>A0ABY8X4T9</accession>
<evidence type="ECO:0000259" key="2">
    <source>
        <dbReference type="PROSITE" id="PS51898"/>
    </source>
</evidence>
<dbReference type="RefSeq" id="WP_285747538.1">
    <property type="nucleotide sequence ID" value="NZ_CP127162.1"/>
</dbReference>
<sequence length="71" mass="7892">MTYLSRAGLPILSPHALRRTHVIHLLEAGANLKYVSACLGHSSVKSTANTNLHITKKIEESALDLFQYYVK</sequence>
<protein>
    <submittedName>
        <fullName evidence="3">Tyrosine-type recombinase/integrase</fullName>
    </submittedName>
</protein>
<dbReference type="Gene3D" id="1.10.443.10">
    <property type="entry name" value="Intergrase catalytic core"/>
    <property type="match status" value="1"/>
</dbReference>
<evidence type="ECO:0000256" key="1">
    <source>
        <dbReference type="ARBA" id="ARBA00023172"/>
    </source>
</evidence>
<keyword evidence="1" id="KW-0233">DNA recombination</keyword>
<evidence type="ECO:0000313" key="3">
    <source>
        <dbReference type="EMBL" id="WIV20526.1"/>
    </source>
</evidence>
<keyword evidence="4" id="KW-1185">Reference proteome</keyword>
<reference evidence="3 4" key="1">
    <citation type="submission" date="2023-06" db="EMBL/GenBank/DDBJ databases">
        <title>Paenibacillus polygonum sp. nov., an endophytic bacterium, isolated from Polygonum lapathifolium L. in Nanji Wetland National Nature Reserve, South of Poyang Lake, Jiangxi Province, China.</title>
        <authorList>
            <person name="Yu Z."/>
        </authorList>
    </citation>
    <scope>NUCLEOTIDE SEQUENCE [LARGE SCALE GENOMIC DNA]</scope>
    <source>
        <strain evidence="3 4">C31</strain>
    </source>
</reference>
<gene>
    <name evidence="3" type="ORF">QPK24_07520</name>
</gene>
<dbReference type="InterPro" id="IPR011010">
    <property type="entry name" value="DNA_brk_join_enz"/>
</dbReference>
<proteinExistence type="predicted"/>
<dbReference type="Proteomes" id="UP001236415">
    <property type="component" value="Chromosome"/>
</dbReference>
<dbReference type="Pfam" id="PF00589">
    <property type="entry name" value="Phage_integrase"/>
    <property type="match status" value="1"/>
</dbReference>
<dbReference type="InterPro" id="IPR013762">
    <property type="entry name" value="Integrase-like_cat_sf"/>
</dbReference>
<evidence type="ECO:0000313" key="4">
    <source>
        <dbReference type="Proteomes" id="UP001236415"/>
    </source>
</evidence>
<dbReference type="InterPro" id="IPR002104">
    <property type="entry name" value="Integrase_catalytic"/>
</dbReference>
<dbReference type="SUPFAM" id="SSF56349">
    <property type="entry name" value="DNA breaking-rejoining enzymes"/>
    <property type="match status" value="1"/>
</dbReference>
<organism evidence="3 4">
    <name type="scientific">Paenibacillus polygoni</name>
    <dbReference type="NCBI Taxonomy" id="3050112"/>
    <lineage>
        <taxon>Bacteria</taxon>
        <taxon>Bacillati</taxon>
        <taxon>Bacillota</taxon>
        <taxon>Bacilli</taxon>
        <taxon>Bacillales</taxon>
        <taxon>Paenibacillaceae</taxon>
        <taxon>Paenibacillus</taxon>
    </lineage>
</organism>
<dbReference type="EMBL" id="CP127162">
    <property type="protein sequence ID" value="WIV20526.1"/>
    <property type="molecule type" value="Genomic_DNA"/>
</dbReference>